<keyword evidence="1" id="KW-1185">Reference proteome</keyword>
<protein>
    <submittedName>
        <fullName evidence="2">Uncharacterized protein</fullName>
    </submittedName>
</protein>
<dbReference type="WBParaSite" id="L893_g21487.t1">
    <property type="protein sequence ID" value="L893_g21487.t1"/>
    <property type="gene ID" value="L893_g21487"/>
</dbReference>
<evidence type="ECO:0000313" key="1">
    <source>
        <dbReference type="Proteomes" id="UP000095287"/>
    </source>
</evidence>
<evidence type="ECO:0000313" key="2">
    <source>
        <dbReference type="WBParaSite" id="L893_g21487.t1"/>
    </source>
</evidence>
<organism evidence="1 2">
    <name type="scientific">Steinernema glaseri</name>
    <dbReference type="NCBI Taxonomy" id="37863"/>
    <lineage>
        <taxon>Eukaryota</taxon>
        <taxon>Metazoa</taxon>
        <taxon>Ecdysozoa</taxon>
        <taxon>Nematoda</taxon>
        <taxon>Chromadorea</taxon>
        <taxon>Rhabditida</taxon>
        <taxon>Tylenchina</taxon>
        <taxon>Panagrolaimomorpha</taxon>
        <taxon>Strongyloidoidea</taxon>
        <taxon>Steinernematidae</taxon>
        <taxon>Steinernema</taxon>
    </lineage>
</organism>
<dbReference type="Proteomes" id="UP000095287">
    <property type="component" value="Unplaced"/>
</dbReference>
<accession>A0A1I7Z027</accession>
<reference evidence="2" key="1">
    <citation type="submission" date="2016-11" db="UniProtKB">
        <authorList>
            <consortium name="WormBaseParasite"/>
        </authorList>
    </citation>
    <scope>IDENTIFICATION</scope>
</reference>
<dbReference type="AlphaFoldDB" id="A0A1I7Z027"/>
<name>A0A1I7Z027_9BILA</name>
<sequence length="82" mass="9555">MNLFCWLEIGSYLSEKERFNDPYIRRTTEEEQHARKTRIERTGKATASVKGDFLVVCSLLYVADDLRLFPLYLIPSAVRISL</sequence>
<proteinExistence type="predicted"/>